<dbReference type="InterPro" id="IPR000825">
    <property type="entry name" value="SUF_FeS_clus_asmbl_SufBD_core"/>
</dbReference>
<dbReference type="Proteomes" id="UP000658720">
    <property type="component" value="Unassembled WGS sequence"/>
</dbReference>
<feature type="domain" description="SUF system FeS cluster assembly SufBD core" evidence="2">
    <location>
        <begin position="194"/>
        <end position="427"/>
    </location>
</feature>
<evidence type="ECO:0000256" key="1">
    <source>
        <dbReference type="ARBA" id="ARBA00043967"/>
    </source>
</evidence>
<keyword evidence="5" id="KW-1185">Reference proteome</keyword>
<dbReference type="InterPro" id="IPR045595">
    <property type="entry name" value="SufBD_N"/>
</dbReference>
<organism evidence="4 5">
    <name type="scientific">Synechocystis salina LEGE 00031</name>
    <dbReference type="NCBI Taxonomy" id="1828736"/>
    <lineage>
        <taxon>Bacteria</taxon>
        <taxon>Bacillati</taxon>
        <taxon>Cyanobacteriota</taxon>
        <taxon>Cyanophyceae</taxon>
        <taxon>Synechococcales</taxon>
        <taxon>Merismopediaceae</taxon>
        <taxon>Synechocystis</taxon>
    </lineage>
</organism>
<gene>
    <name evidence="4" type="primary">sufD</name>
    <name evidence="4" type="ORF">IQ217_12360</name>
</gene>
<dbReference type="PANTHER" id="PTHR43575">
    <property type="entry name" value="PROTEIN ABCI7, CHLOROPLASTIC"/>
    <property type="match status" value="1"/>
</dbReference>
<evidence type="ECO:0000313" key="4">
    <source>
        <dbReference type="EMBL" id="MBE9254615.1"/>
    </source>
</evidence>
<dbReference type="InterPro" id="IPR037284">
    <property type="entry name" value="SUF_FeS_clus_asmbl_SufBD_sf"/>
</dbReference>
<protein>
    <submittedName>
        <fullName evidence="4">Fe-S cluster assembly protein SufD</fullName>
    </submittedName>
</protein>
<evidence type="ECO:0000259" key="3">
    <source>
        <dbReference type="Pfam" id="PF19295"/>
    </source>
</evidence>
<dbReference type="RefSeq" id="WP_194020172.1">
    <property type="nucleotide sequence ID" value="NZ_JADEVV010000034.1"/>
</dbReference>
<proteinExistence type="inferred from homology"/>
<dbReference type="EMBL" id="JADEVV010000034">
    <property type="protein sequence ID" value="MBE9254615.1"/>
    <property type="molecule type" value="Genomic_DNA"/>
</dbReference>
<dbReference type="SUPFAM" id="SSF101960">
    <property type="entry name" value="Stabilizer of iron transporter SufD"/>
    <property type="match status" value="1"/>
</dbReference>
<name>A0ABR9VTC8_9SYNC</name>
<feature type="domain" description="SUF system FeS cluster assembly SufBD N-terminal" evidence="3">
    <location>
        <begin position="31"/>
        <end position="180"/>
    </location>
</feature>
<dbReference type="InterPro" id="IPR011542">
    <property type="entry name" value="SUF_FeS_clus_asmbl_SufD"/>
</dbReference>
<comment type="similarity">
    <text evidence="1">Belongs to the iron-sulfur cluster assembly SufBD family.</text>
</comment>
<dbReference type="Pfam" id="PF19295">
    <property type="entry name" value="SufBD_N"/>
    <property type="match status" value="1"/>
</dbReference>
<dbReference type="NCBIfam" id="TIGR01981">
    <property type="entry name" value="sufD"/>
    <property type="match status" value="1"/>
</dbReference>
<dbReference type="InterPro" id="IPR055346">
    <property type="entry name" value="Fe-S_cluster_assembly_SufBD"/>
</dbReference>
<dbReference type="Pfam" id="PF01458">
    <property type="entry name" value="SUFBD_core"/>
    <property type="match status" value="1"/>
</dbReference>
<dbReference type="PANTHER" id="PTHR43575:SF1">
    <property type="entry name" value="PROTEIN ABCI7, CHLOROPLASTIC"/>
    <property type="match status" value="1"/>
</dbReference>
<evidence type="ECO:0000259" key="2">
    <source>
        <dbReference type="Pfam" id="PF01458"/>
    </source>
</evidence>
<sequence>MTAAVLTNALRKNIHHAEVDKQLQSLKERAMSGEGGEPTLLAKRQRAEKLLDGLRLPNKNDEEWQFTNLTELKEIDFATAKKISLDAASAENFYLPEAKQSRLVFVNGFFSAELSNTSDLPENIVCGSWNLLPPNKQENLADYLAQREDGEDVFSTLNTAGLKDSAIVWIPANIELATPIHCLFLTVVDPTPVLVQPRLLIVAGANAKVTIAESYGAISTNCTDRPQQQPYFNNIVSEIYLGENAQVTHIRNQRDSGDSFHIATTAIAQAKQSHYKLIDINLGAKLSRHNLAMTQQGEATETEFLALTTLAGRQVSDTHSSIALNHPHGVTNQLHKCIVDEYSQAVFSGKVLVPQAAQLTNAQQLNRNLVLSSKARINTKPELQITADNVKCSHGATISQLEADEVFYLRSRGLNDYDARHLLIDAFAGEILDQIPLPSLQGRLRQCISCRTI</sequence>
<accession>A0ABR9VTC8</accession>
<comment type="caution">
    <text evidence="4">The sequence shown here is derived from an EMBL/GenBank/DDBJ whole genome shotgun (WGS) entry which is preliminary data.</text>
</comment>
<evidence type="ECO:0000313" key="5">
    <source>
        <dbReference type="Proteomes" id="UP000658720"/>
    </source>
</evidence>
<reference evidence="4 5" key="1">
    <citation type="submission" date="2020-10" db="EMBL/GenBank/DDBJ databases">
        <authorList>
            <person name="Castelo-Branco R."/>
            <person name="Eusebio N."/>
            <person name="Adriana R."/>
            <person name="Vieira A."/>
            <person name="Brugerolle De Fraissinette N."/>
            <person name="Rezende De Castro R."/>
            <person name="Schneider M.P."/>
            <person name="Vasconcelos V."/>
            <person name="Leao P.N."/>
        </authorList>
    </citation>
    <scope>NUCLEOTIDE SEQUENCE [LARGE SCALE GENOMIC DNA]</scope>
    <source>
        <strain evidence="4 5">LEGE 00031</strain>
    </source>
</reference>